<evidence type="ECO:0000259" key="8">
    <source>
        <dbReference type="Pfam" id="PF17042"/>
    </source>
</evidence>
<evidence type="ECO:0000256" key="4">
    <source>
        <dbReference type="ARBA" id="ARBA00022777"/>
    </source>
</evidence>
<dbReference type="Proteomes" id="UP000245712">
    <property type="component" value="Unassembled WGS sequence"/>
</dbReference>
<evidence type="ECO:0000256" key="6">
    <source>
        <dbReference type="ARBA" id="ARBA00023277"/>
    </source>
</evidence>
<evidence type="ECO:0000256" key="5">
    <source>
        <dbReference type="ARBA" id="ARBA00022840"/>
    </source>
</evidence>
<feature type="domain" description="Four-carbon acid sugar kinase N-terminal" evidence="7">
    <location>
        <begin position="7"/>
        <end position="248"/>
    </location>
</feature>
<dbReference type="Pfam" id="PF17042">
    <property type="entry name" value="NBD_C"/>
    <property type="match status" value="1"/>
</dbReference>
<proteinExistence type="inferred from homology"/>
<keyword evidence="6" id="KW-0119">Carbohydrate metabolism</keyword>
<dbReference type="RefSeq" id="WP_116611652.1">
    <property type="nucleotide sequence ID" value="NZ_QEOB01000008.1"/>
</dbReference>
<evidence type="ECO:0000259" key="7">
    <source>
        <dbReference type="Pfam" id="PF07005"/>
    </source>
</evidence>
<evidence type="ECO:0000313" key="9">
    <source>
        <dbReference type="EMBL" id="PVX82912.1"/>
    </source>
</evidence>
<comment type="similarity">
    <text evidence="1">Belongs to the four-carbon acid sugar kinase family.</text>
</comment>
<protein>
    <submittedName>
        <fullName evidence="9">Uncharacterized protein YgbK (DUF1537 family)</fullName>
    </submittedName>
</protein>
<dbReference type="InterPro" id="IPR031475">
    <property type="entry name" value="NBD_C"/>
</dbReference>
<keyword evidence="4" id="KW-0418">Kinase</keyword>
<keyword evidence="2" id="KW-0808">Transferase</keyword>
<reference evidence="9 10" key="1">
    <citation type="submission" date="2018-05" db="EMBL/GenBank/DDBJ databases">
        <title>Genomic Encyclopedia of Type Strains, Phase IV (KMG-V): Genome sequencing to study the core and pangenomes of soil and plant-associated prokaryotes.</title>
        <authorList>
            <person name="Whitman W."/>
        </authorList>
    </citation>
    <scope>NUCLEOTIDE SEQUENCE [LARGE SCALE GENOMIC DNA]</scope>
    <source>
        <strain evidence="9 10">SCZa-39</strain>
    </source>
</reference>
<comment type="caution">
    <text evidence="9">The sequence shown here is derived from an EMBL/GenBank/DDBJ whole genome shotgun (WGS) entry which is preliminary data.</text>
</comment>
<evidence type="ECO:0000313" key="10">
    <source>
        <dbReference type="Proteomes" id="UP000245712"/>
    </source>
</evidence>
<dbReference type="InterPro" id="IPR037051">
    <property type="entry name" value="4-carb_acid_sugar_kinase_N_sf"/>
</dbReference>
<accession>A0ABX5KSI2</accession>
<keyword evidence="10" id="KW-1185">Reference proteome</keyword>
<dbReference type="Gene3D" id="3.40.980.20">
    <property type="entry name" value="Four-carbon acid sugar kinase, nucleotide binding domain"/>
    <property type="match status" value="1"/>
</dbReference>
<dbReference type="Pfam" id="PF07005">
    <property type="entry name" value="SBD_N"/>
    <property type="match status" value="1"/>
</dbReference>
<dbReference type="InterPro" id="IPR042213">
    <property type="entry name" value="NBD_C_sf"/>
</dbReference>
<name>A0ABX5KSI2_9BURK</name>
<evidence type="ECO:0000256" key="3">
    <source>
        <dbReference type="ARBA" id="ARBA00022741"/>
    </source>
</evidence>
<dbReference type="InterPro" id="IPR010737">
    <property type="entry name" value="4-carb_acid_sugar_kinase_N"/>
</dbReference>
<keyword evidence="5" id="KW-0067">ATP-binding</keyword>
<keyword evidence="3" id="KW-0547">Nucleotide-binding</keyword>
<dbReference type="SUPFAM" id="SSF142764">
    <property type="entry name" value="YgbK-like"/>
    <property type="match status" value="1"/>
</dbReference>
<dbReference type="Gene3D" id="3.40.50.10840">
    <property type="entry name" value="Putative sugar-binding, N-terminal domain"/>
    <property type="match status" value="1"/>
</dbReference>
<dbReference type="EMBL" id="QEOB01000008">
    <property type="protein sequence ID" value="PVX82912.1"/>
    <property type="molecule type" value="Genomic_DNA"/>
</dbReference>
<evidence type="ECO:0000256" key="1">
    <source>
        <dbReference type="ARBA" id="ARBA00005715"/>
    </source>
</evidence>
<gene>
    <name evidence="9" type="ORF">C7402_108285</name>
</gene>
<organism evidence="9 10">
    <name type="scientific">Paraburkholderia unamae</name>
    <dbReference type="NCBI Taxonomy" id="219649"/>
    <lineage>
        <taxon>Bacteria</taxon>
        <taxon>Pseudomonadati</taxon>
        <taxon>Pseudomonadota</taxon>
        <taxon>Betaproteobacteria</taxon>
        <taxon>Burkholderiales</taxon>
        <taxon>Burkholderiaceae</taxon>
        <taxon>Paraburkholderia</taxon>
    </lineage>
</organism>
<feature type="domain" description="Four-carbon acid sugar kinase nucleotide binding" evidence="8">
    <location>
        <begin position="276"/>
        <end position="429"/>
    </location>
</feature>
<evidence type="ECO:0000256" key="2">
    <source>
        <dbReference type="ARBA" id="ARBA00022679"/>
    </source>
</evidence>
<sequence>MNVPAYAFYGDDFTGATDTLAHLARAGLRTLLFLRIPDEIRLADAGPLDAIGVAGAARSMDPAAMHAELAVVGARFAALGARVMHYKVCSTFDSAPQVGSIGVAMATLRAYFANPLRVVVGGQPDLQRYCLFGQLFAATGAAEGEPVFRIDRHPTMSRHPVTPIHEADLRLHLHAQGLANLGAIDWRAYGRGEAALADHVDNALRSAPDGLLFDVQDAAHLRAIGRLMRDRAAREPLLAVGASSVAQAWVLADDARARPVVSEDVRPEPAQGPVFVLAGSLSPRTEAQIEAAASYTRMRLDPACLIDEREGNAYLNRQIDAMVALLRQGRHVLAYTDRARSAAGAGNALALACGALLEGVLRRSPVRRAGVAGGDTSSHAVRSLGAWALSWCATLAPGVALCRLHADDERLDGIELMLKGGQMGGVDLFERLLTG</sequence>